<dbReference type="RefSeq" id="XP_021884910.1">
    <property type="nucleotide sequence ID" value="XM_022022894.1"/>
</dbReference>
<dbReference type="Pfam" id="PF12937">
    <property type="entry name" value="F-box-like"/>
    <property type="match status" value="1"/>
</dbReference>
<dbReference type="AlphaFoldDB" id="A0A1Y2H0E0"/>
<evidence type="ECO:0000256" key="1">
    <source>
        <dbReference type="SAM" id="MobiDB-lite"/>
    </source>
</evidence>
<dbReference type="InterPro" id="IPR036047">
    <property type="entry name" value="F-box-like_dom_sf"/>
</dbReference>
<dbReference type="Gene3D" id="1.20.1280.50">
    <property type="match status" value="1"/>
</dbReference>
<feature type="compositionally biased region" description="Basic and acidic residues" evidence="1">
    <location>
        <begin position="473"/>
        <end position="501"/>
    </location>
</feature>
<dbReference type="CDD" id="cd09917">
    <property type="entry name" value="F-box_SF"/>
    <property type="match status" value="1"/>
</dbReference>
<dbReference type="PANTHER" id="PTHR38926:SF72">
    <property type="entry name" value="IM:7136021-RELATED"/>
    <property type="match status" value="1"/>
</dbReference>
<gene>
    <name evidence="3" type="ORF">BCR41DRAFT_346465</name>
</gene>
<proteinExistence type="predicted"/>
<dbReference type="SUPFAM" id="SSF52047">
    <property type="entry name" value="RNI-like"/>
    <property type="match status" value="1"/>
</dbReference>
<dbReference type="OrthoDB" id="2433877at2759"/>
<dbReference type="SUPFAM" id="SSF81383">
    <property type="entry name" value="F-box domain"/>
    <property type="match status" value="1"/>
</dbReference>
<reference evidence="3 4" key="1">
    <citation type="submission" date="2016-07" db="EMBL/GenBank/DDBJ databases">
        <title>Pervasive Adenine N6-methylation of Active Genes in Fungi.</title>
        <authorList>
            <consortium name="DOE Joint Genome Institute"/>
            <person name="Mondo S.J."/>
            <person name="Dannebaum R.O."/>
            <person name="Kuo R.C."/>
            <person name="Labutti K."/>
            <person name="Haridas S."/>
            <person name="Kuo A."/>
            <person name="Salamov A."/>
            <person name="Ahrendt S.R."/>
            <person name="Lipzen A."/>
            <person name="Sullivan W."/>
            <person name="Andreopoulos W.B."/>
            <person name="Clum A."/>
            <person name="Lindquist E."/>
            <person name="Daum C."/>
            <person name="Ramamoorthy G.K."/>
            <person name="Gryganskyi A."/>
            <person name="Culley D."/>
            <person name="Magnuson J.K."/>
            <person name="James T.Y."/>
            <person name="O'Malley M.A."/>
            <person name="Stajich J.E."/>
            <person name="Spatafora J.W."/>
            <person name="Visel A."/>
            <person name="Grigoriev I.V."/>
        </authorList>
    </citation>
    <scope>NUCLEOTIDE SEQUENCE [LARGE SCALE GENOMIC DNA]</scope>
    <source>
        <strain evidence="3 4">NRRL 3116</strain>
    </source>
</reference>
<accession>A0A1Y2H0E0</accession>
<dbReference type="InterPro" id="IPR001810">
    <property type="entry name" value="F-box_dom"/>
</dbReference>
<feature type="region of interest" description="Disordered" evidence="1">
    <location>
        <begin position="913"/>
        <end position="932"/>
    </location>
</feature>
<feature type="region of interest" description="Disordered" evidence="1">
    <location>
        <begin position="461"/>
        <end position="518"/>
    </location>
</feature>
<dbReference type="GeneID" id="33564738"/>
<name>A0A1Y2H0E0_9FUNG</name>
<keyword evidence="4" id="KW-1185">Reference proteome</keyword>
<evidence type="ECO:0000259" key="2">
    <source>
        <dbReference type="PROSITE" id="PS50181"/>
    </source>
</evidence>
<feature type="compositionally biased region" description="Acidic residues" evidence="1">
    <location>
        <begin position="502"/>
        <end position="518"/>
    </location>
</feature>
<dbReference type="PANTHER" id="PTHR38926">
    <property type="entry name" value="F-BOX DOMAIN CONTAINING PROTEIN, EXPRESSED"/>
    <property type="match status" value="1"/>
</dbReference>
<feature type="domain" description="F-box" evidence="2">
    <location>
        <begin position="12"/>
        <end position="57"/>
    </location>
</feature>
<protein>
    <recommendedName>
        <fullName evidence="2">F-box domain-containing protein</fullName>
    </recommendedName>
</protein>
<comment type="caution">
    <text evidence="3">The sequence shown here is derived from an EMBL/GenBank/DDBJ whole genome shotgun (WGS) entry which is preliminary data.</text>
</comment>
<dbReference type="Proteomes" id="UP000193648">
    <property type="component" value="Unassembled WGS sequence"/>
</dbReference>
<organism evidence="3 4">
    <name type="scientific">Lobosporangium transversale</name>
    <dbReference type="NCBI Taxonomy" id="64571"/>
    <lineage>
        <taxon>Eukaryota</taxon>
        <taxon>Fungi</taxon>
        <taxon>Fungi incertae sedis</taxon>
        <taxon>Mucoromycota</taxon>
        <taxon>Mortierellomycotina</taxon>
        <taxon>Mortierellomycetes</taxon>
        <taxon>Mortierellales</taxon>
        <taxon>Mortierellaceae</taxon>
        <taxon>Lobosporangium</taxon>
    </lineage>
</organism>
<dbReference type="PROSITE" id="PS50181">
    <property type="entry name" value="FBOX"/>
    <property type="match status" value="1"/>
</dbReference>
<sequence length="1030" mass="116760">MADITAGTQSIGSSAMLLPPEILTRIAQFVDRESLIEASMVCKIWLSCFRPMLWHTIQADGYISKSFLDQFPDYYHRICDLTLSLPCSTEETADLLGFPFDSNGEPKLKKGMLTKTLLDCCRLERIRIKYGREMASISLGSTASFKNTSSLDHSHEYYASAALKIMESNRETLRRLWLTGVGLDIDPLVQKSIRDMPVLEELTMEEWSAMNGEGLRTMLKSLPRLQKLSLEMNEFMDPIWELRQWRINWDASQADFHNDWKSDDEDRSQRPSEDPLTQIRSLHLDRSNITMRTLLDLTAVMPELTELSLGYTYGIGLDDEEPDSDFFDPLGAAFESQMDDVGDSIEQEEEAEDEDEEENGDDQVDVGMDAMTTESPDIGNNITSNHNTNSNTSIMETNNATATATIVQPHPTDYGPGHCPLTLSITALSNMQTPCTVTESSSSNASTCQPEKTLQHYDVHRDDGEEENNNNDMIRDKGISKGEDEDRGTSEDEREGRGPSEHEDEDEIDEDEIDEDGYYDDEYDAFYGSEGEFYWEDWGHEGLGSYAGDSEDFDSWYDNQLELQGQMSYASLRNIDIGSISHASPQLYRNMRQLHVHCPMIQSFDFSGCRPEGIDQKFLEFVCELWGPYGHANDAAKPGRLQSSRLHSDKQKQTLARSLGLKSLIAADLYAVTPQFFHKLNHHCGDTLTALDLSLSSDLNITDRRGAYAREVEKSIYYDALLNMLSTCPNLEKVQVEAYPVNARSIAEQCRPWACAFRLRTLAITIEFDATHKKSGPSPEAEEEEDRQIQIKTCRQLSYLTRLESLLLHGGRQMVHYQSRWGSMGSHHLRLGNRYEKSTRRYIELSISTGLNQLSSLNSLVELNIGLLGPHGLRNEAEVKWLGRNWPSLKRVSGFYDLEQLKAGAVQLREQLGPPAHTMPSSTSPERGAKKKVEMQQRKGIVLPETMDLDRDPVALKLRQLRNHYLQLDENIVDKILRTEGLETVICLRKDGAHMAQKPGGGKMTEKEKESQRFDFMVTYIDRGFPLGWD</sequence>
<dbReference type="InterPro" id="IPR032675">
    <property type="entry name" value="LRR_dom_sf"/>
</dbReference>
<dbReference type="InParanoid" id="A0A1Y2H0E0"/>
<evidence type="ECO:0000313" key="3">
    <source>
        <dbReference type="EMBL" id="ORZ27183.1"/>
    </source>
</evidence>
<dbReference type="EMBL" id="MCFF01000004">
    <property type="protein sequence ID" value="ORZ27183.1"/>
    <property type="molecule type" value="Genomic_DNA"/>
</dbReference>
<evidence type="ECO:0000313" key="4">
    <source>
        <dbReference type="Proteomes" id="UP000193648"/>
    </source>
</evidence>
<dbReference type="Gene3D" id="3.80.10.10">
    <property type="entry name" value="Ribonuclease Inhibitor"/>
    <property type="match status" value="2"/>
</dbReference>
<feature type="region of interest" description="Disordered" evidence="1">
    <location>
        <begin position="340"/>
        <end position="363"/>
    </location>
</feature>